<comment type="cofactor">
    <cofactor evidence="1">
        <name>a divalent metal cation</name>
        <dbReference type="ChEBI" id="CHEBI:60240"/>
    </cofactor>
</comment>
<evidence type="ECO:0000259" key="4">
    <source>
        <dbReference type="Pfam" id="PF13359"/>
    </source>
</evidence>
<name>A0ABR0ZYS4_HUSHU</name>
<feature type="region of interest" description="Disordered" evidence="3">
    <location>
        <begin position="1"/>
        <end position="21"/>
    </location>
</feature>
<evidence type="ECO:0000313" key="6">
    <source>
        <dbReference type="Proteomes" id="UP001369086"/>
    </source>
</evidence>
<comment type="caution">
    <text evidence="5">The sequence shown here is derived from an EMBL/GenBank/DDBJ whole genome shotgun (WGS) entry which is preliminary data.</text>
</comment>
<dbReference type="Pfam" id="PF13359">
    <property type="entry name" value="DDE_Tnp_4"/>
    <property type="match status" value="1"/>
</dbReference>
<evidence type="ECO:0000256" key="3">
    <source>
        <dbReference type="SAM" id="MobiDB-lite"/>
    </source>
</evidence>
<protein>
    <recommendedName>
        <fullName evidence="4">DDE Tnp4 domain-containing protein</fullName>
    </recommendedName>
</protein>
<proteinExistence type="predicted"/>
<gene>
    <name evidence="5" type="ORF">HHUSO_G6928</name>
</gene>
<accession>A0ABR0ZYS4</accession>
<evidence type="ECO:0000256" key="1">
    <source>
        <dbReference type="ARBA" id="ARBA00001968"/>
    </source>
</evidence>
<keyword evidence="2" id="KW-0479">Metal-binding</keyword>
<dbReference type="InterPro" id="IPR027806">
    <property type="entry name" value="HARBI1_dom"/>
</dbReference>
<feature type="domain" description="DDE Tnp4" evidence="4">
    <location>
        <begin position="45"/>
        <end position="149"/>
    </location>
</feature>
<dbReference type="EMBL" id="JAHFZB010000005">
    <property type="protein sequence ID" value="KAK6489971.1"/>
    <property type="molecule type" value="Genomic_DNA"/>
</dbReference>
<reference evidence="5 6" key="1">
    <citation type="submission" date="2021-05" db="EMBL/GenBank/DDBJ databases">
        <authorList>
            <person name="Zahm M."/>
            <person name="Klopp C."/>
            <person name="Cabau C."/>
            <person name="Kuhl H."/>
            <person name="Suciu R."/>
            <person name="Ciorpac M."/>
            <person name="Holostenco D."/>
            <person name="Gessner J."/>
            <person name="Wuertz S."/>
            <person name="Hohne C."/>
            <person name="Stock M."/>
            <person name="Gislard M."/>
            <person name="Lluch J."/>
            <person name="Milhes M."/>
            <person name="Lampietro C."/>
            <person name="Lopez Roques C."/>
            <person name="Donnadieu C."/>
            <person name="Du K."/>
            <person name="Schartl M."/>
            <person name="Guiguen Y."/>
        </authorList>
    </citation>
    <scope>NUCLEOTIDE SEQUENCE [LARGE SCALE GENOMIC DNA]</scope>
    <source>
        <strain evidence="5">Hh-F2</strain>
        <tissue evidence="5">Blood</tissue>
    </source>
</reference>
<evidence type="ECO:0000256" key="2">
    <source>
        <dbReference type="ARBA" id="ARBA00022723"/>
    </source>
</evidence>
<organism evidence="5 6">
    <name type="scientific">Huso huso</name>
    <name type="common">Beluga</name>
    <name type="synonym">Acipenser huso</name>
    <dbReference type="NCBI Taxonomy" id="61971"/>
    <lineage>
        <taxon>Eukaryota</taxon>
        <taxon>Metazoa</taxon>
        <taxon>Chordata</taxon>
        <taxon>Craniata</taxon>
        <taxon>Vertebrata</taxon>
        <taxon>Euteleostomi</taxon>
        <taxon>Actinopterygii</taxon>
        <taxon>Chondrostei</taxon>
        <taxon>Acipenseriformes</taxon>
        <taxon>Acipenseridae</taxon>
        <taxon>Huso</taxon>
    </lineage>
</organism>
<dbReference type="Proteomes" id="UP001369086">
    <property type="component" value="Unassembled WGS sequence"/>
</dbReference>
<keyword evidence="6" id="KW-1185">Reference proteome</keyword>
<sequence length="169" mass="19168">MAYTDAMIRQHVKGPAPKGEQSNRQCKLMACRMFGHIHHGQLLARFRDVRCHMPGSSPADFVLENSELYIKRNKLPHAVQKLEDQGVRMFFVGDPAYPLLPWIRTPYHSENLTTKQEAFNKALGSMLEVAEQAFGRLKGRWQIVLKCMEPDRSIAPPGGDGLLRSAQRV</sequence>
<evidence type="ECO:0000313" key="5">
    <source>
        <dbReference type="EMBL" id="KAK6489971.1"/>
    </source>
</evidence>